<feature type="compositionally biased region" description="Basic and acidic residues" evidence="1">
    <location>
        <begin position="383"/>
        <end position="392"/>
    </location>
</feature>
<evidence type="ECO:0000256" key="1">
    <source>
        <dbReference type="SAM" id="MobiDB-lite"/>
    </source>
</evidence>
<feature type="compositionally biased region" description="Polar residues" evidence="1">
    <location>
        <begin position="411"/>
        <end position="429"/>
    </location>
</feature>
<dbReference type="EMBL" id="DF836304">
    <property type="protein sequence ID" value="GAN02028.1"/>
    <property type="molecule type" value="Genomic_DNA"/>
</dbReference>
<reference evidence="3" key="1">
    <citation type="submission" date="2014-09" db="EMBL/GenBank/DDBJ databases">
        <title>Draft genome sequence of an oleaginous Mucoromycotina fungus Mucor ambiguus NBRC6742.</title>
        <authorList>
            <person name="Takeda I."/>
            <person name="Yamane N."/>
            <person name="Morita T."/>
            <person name="Tamano K."/>
            <person name="Machida M."/>
            <person name="Baker S."/>
            <person name="Koike H."/>
        </authorList>
    </citation>
    <scope>NUCLEOTIDE SEQUENCE</scope>
    <source>
        <strain evidence="3">NBRC 6742</strain>
    </source>
</reference>
<feature type="region of interest" description="Disordered" evidence="1">
    <location>
        <begin position="274"/>
        <end position="429"/>
    </location>
</feature>
<dbReference type="Gene3D" id="3.90.70.80">
    <property type="match status" value="1"/>
</dbReference>
<dbReference type="STRING" id="91626.A0A0C9MJG0"/>
<dbReference type="CDD" id="cd14279">
    <property type="entry name" value="CUE"/>
    <property type="match status" value="1"/>
</dbReference>
<gene>
    <name evidence="3" type="ORF">MAM1_0015c01467</name>
</gene>
<protein>
    <submittedName>
        <fullName evidence="3">OTU domain-containing protein 3-like</fullName>
    </submittedName>
</protein>
<dbReference type="Proteomes" id="UP000053815">
    <property type="component" value="Unassembled WGS sequence"/>
</dbReference>
<dbReference type="GO" id="GO:0016579">
    <property type="term" value="P:protein deubiquitination"/>
    <property type="evidence" value="ECO:0007669"/>
    <property type="project" value="TreeGrafter"/>
</dbReference>
<dbReference type="Pfam" id="PF02845">
    <property type="entry name" value="CUE"/>
    <property type="match status" value="1"/>
</dbReference>
<keyword evidence="4" id="KW-1185">Reference proteome</keyword>
<dbReference type="OrthoDB" id="415023at2759"/>
<dbReference type="CDD" id="cd22756">
    <property type="entry name" value="OTU_OTUD3-like"/>
    <property type="match status" value="1"/>
</dbReference>
<dbReference type="AlphaFoldDB" id="A0A0C9MJG0"/>
<proteinExistence type="predicted"/>
<dbReference type="PROSITE" id="PS50802">
    <property type="entry name" value="OTU"/>
    <property type="match status" value="1"/>
</dbReference>
<evidence type="ECO:0000259" key="2">
    <source>
        <dbReference type="PROSITE" id="PS50802"/>
    </source>
</evidence>
<dbReference type="PANTHER" id="PTHR12419">
    <property type="entry name" value="OTU DOMAIN CONTAINING PROTEIN"/>
    <property type="match status" value="1"/>
</dbReference>
<dbReference type="InterPro" id="IPR003323">
    <property type="entry name" value="OTU_dom"/>
</dbReference>
<feature type="domain" description="OTU" evidence="2">
    <location>
        <begin position="42"/>
        <end position="192"/>
    </location>
</feature>
<dbReference type="SUPFAM" id="SSF54001">
    <property type="entry name" value="Cysteine proteinases"/>
    <property type="match status" value="1"/>
</dbReference>
<accession>A0A0C9MJG0</accession>
<evidence type="ECO:0000313" key="4">
    <source>
        <dbReference type="Proteomes" id="UP000053815"/>
    </source>
</evidence>
<dbReference type="InterPro" id="IPR038765">
    <property type="entry name" value="Papain-like_cys_pep_sf"/>
</dbReference>
<dbReference type="InterPro" id="IPR050704">
    <property type="entry name" value="Peptidase_C85-like"/>
</dbReference>
<dbReference type="PANTHER" id="PTHR12419:SF7">
    <property type="entry name" value="OTU DOMAIN-CONTAINING PROTEIN 3"/>
    <property type="match status" value="1"/>
</dbReference>
<dbReference type="InterPro" id="IPR003892">
    <property type="entry name" value="CUE"/>
</dbReference>
<feature type="region of interest" description="Disordered" evidence="1">
    <location>
        <begin position="209"/>
        <end position="233"/>
    </location>
</feature>
<dbReference type="GO" id="GO:0043130">
    <property type="term" value="F:ubiquitin binding"/>
    <property type="evidence" value="ECO:0007669"/>
    <property type="project" value="InterPro"/>
</dbReference>
<organism evidence="3">
    <name type="scientific">Mucor ambiguus</name>
    <dbReference type="NCBI Taxonomy" id="91626"/>
    <lineage>
        <taxon>Eukaryota</taxon>
        <taxon>Fungi</taxon>
        <taxon>Fungi incertae sedis</taxon>
        <taxon>Mucoromycota</taxon>
        <taxon>Mucoromycotina</taxon>
        <taxon>Mucoromycetes</taxon>
        <taxon>Mucorales</taxon>
        <taxon>Mucorineae</taxon>
        <taxon>Mucoraceae</taxon>
        <taxon>Mucor</taxon>
    </lineage>
</organism>
<sequence length="429" mass="49499">MAKGKEKRYISEKLTRKQRRAMDKNFFGDPENLDSQLKSLGLCTKSITGDGNCLFRSLSDQYHGHDGNHKAVRQEVCQYLRENEETYKFFVEDDQSFEHHVECMSQDATFGGNMELAAFAKLKKVDIKVYQPGMIYVINGIDDEDEKDKEEEETRQTLHIAYVSYLNRFELYIDRHVHRYHSWEHYSSVRNIDGPYSGPPEIKVVEQSLNHNESTEKDGEDDDNKDEELSSKEKVVRSAFPDVSIRKIRRLLIKHKGDPDKVIDTMYESELKDVHSEAVTEDPATANTLDEASTLLPTPEETISTDKPEQEEQTTDTNDRNSTYEPVCQDTPEQITDEKHSDEIKDEEGSQDQQEKPLEAPLIKPKKLSAAERKKEQKKRQKENKLMKDRAKAARRAGYKQQAKLEDGQEQDTSSETVAASQSMKEMYI</sequence>
<evidence type="ECO:0000313" key="3">
    <source>
        <dbReference type="EMBL" id="GAN02028.1"/>
    </source>
</evidence>
<dbReference type="Pfam" id="PF02338">
    <property type="entry name" value="OTU"/>
    <property type="match status" value="1"/>
</dbReference>
<dbReference type="GO" id="GO:0004843">
    <property type="term" value="F:cysteine-type deubiquitinase activity"/>
    <property type="evidence" value="ECO:0007669"/>
    <property type="project" value="TreeGrafter"/>
</dbReference>
<name>A0A0C9MJG0_9FUNG</name>